<dbReference type="PANTHER" id="PTHR47359">
    <property type="entry name" value="PEPTIDOGLYCAN DL-ENDOPEPTIDASE CWLO"/>
    <property type="match status" value="1"/>
</dbReference>
<dbReference type="Proteomes" id="UP000306628">
    <property type="component" value="Unassembled WGS sequence"/>
</dbReference>
<sequence>MRFPIPWPLFISRPDMYRLGGICPGDVNGKFSSYDHTGIPYDQRAFYPHRKGGMLAGERPGTRRGDPRARTSHGSTEYVMNGLCPLLLTAITPAIMFVSHSTPALAVNGCHMAPGGVCAQVGYAPGAARSAGGAIAVRAALEMIGVPYSWGGGGIRGPGFGIGKGAKVRGFDCSGLTEYAWARAGVSIGTTTYEQWRSGIKVAKEEIEPGDLVFYDNDASRSGPEHVAVAVDATRMVHAPYTGQFVRVDPLDRTTFMGAVRPTGRAANVDPPDEAGDVDE</sequence>
<evidence type="ECO:0000259" key="6">
    <source>
        <dbReference type="PROSITE" id="PS51935"/>
    </source>
</evidence>
<dbReference type="Pfam" id="PF00877">
    <property type="entry name" value="NLPC_P60"/>
    <property type="match status" value="1"/>
</dbReference>
<dbReference type="GO" id="GO:0008234">
    <property type="term" value="F:cysteine-type peptidase activity"/>
    <property type="evidence" value="ECO:0007669"/>
    <property type="project" value="UniProtKB-KW"/>
</dbReference>
<evidence type="ECO:0000256" key="2">
    <source>
        <dbReference type="ARBA" id="ARBA00022670"/>
    </source>
</evidence>
<dbReference type="GO" id="GO:0006508">
    <property type="term" value="P:proteolysis"/>
    <property type="evidence" value="ECO:0007669"/>
    <property type="project" value="UniProtKB-KW"/>
</dbReference>
<organism evidence="7 8">
    <name type="scientific">Nonomuraea zeae</name>
    <dbReference type="NCBI Taxonomy" id="1642303"/>
    <lineage>
        <taxon>Bacteria</taxon>
        <taxon>Bacillati</taxon>
        <taxon>Actinomycetota</taxon>
        <taxon>Actinomycetes</taxon>
        <taxon>Streptosporangiales</taxon>
        <taxon>Streptosporangiaceae</taxon>
        <taxon>Nonomuraea</taxon>
    </lineage>
</organism>
<dbReference type="PANTHER" id="PTHR47359:SF3">
    <property type="entry name" value="NLP_P60 DOMAIN-CONTAINING PROTEIN-RELATED"/>
    <property type="match status" value="1"/>
</dbReference>
<keyword evidence="3" id="KW-0378">Hydrolase</keyword>
<dbReference type="EMBL" id="VCKX01000015">
    <property type="protein sequence ID" value="TMR37618.1"/>
    <property type="molecule type" value="Genomic_DNA"/>
</dbReference>
<keyword evidence="4" id="KW-0788">Thiol protease</keyword>
<name>A0A5S4GXB3_9ACTN</name>
<dbReference type="SUPFAM" id="SSF54001">
    <property type="entry name" value="Cysteine proteinases"/>
    <property type="match status" value="1"/>
</dbReference>
<evidence type="ECO:0000256" key="3">
    <source>
        <dbReference type="ARBA" id="ARBA00022801"/>
    </source>
</evidence>
<evidence type="ECO:0000313" key="7">
    <source>
        <dbReference type="EMBL" id="TMR37618.1"/>
    </source>
</evidence>
<evidence type="ECO:0000256" key="4">
    <source>
        <dbReference type="ARBA" id="ARBA00022807"/>
    </source>
</evidence>
<evidence type="ECO:0000313" key="8">
    <source>
        <dbReference type="Proteomes" id="UP000306628"/>
    </source>
</evidence>
<evidence type="ECO:0000256" key="5">
    <source>
        <dbReference type="SAM" id="MobiDB-lite"/>
    </source>
</evidence>
<dbReference type="InterPro" id="IPR000064">
    <property type="entry name" value="NLP_P60_dom"/>
</dbReference>
<comment type="similarity">
    <text evidence="1">Belongs to the peptidase C40 family.</text>
</comment>
<dbReference type="AlphaFoldDB" id="A0A5S4GXB3"/>
<gene>
    <name evidence="7" type="ORF">ETD85_07405</name>
</gene>
<proteinExistence type="inferred from homology"/>
<dbReference type="PROSITE" id="PS51935">
    <property type="entry name" value="NLPC_P60"/>
    <property type="match status" value="1"/>
</dbReference>
<feature type="compositionally biased region" description="Basic and acidic residues" evidence="5">
    <location>
        <begin position="60"/>
        <end position="69"/>
    </location>
</feature>
<keyword evidence="2" id="KW-0645">Protease</keyword>
<dbReference type="Gene3D" id="3.90.1720.10">
    <property type="entry name" value="endopeptidase domain like (from Nostoc punctiforme)"/>
    <property type="match status" value="1"/>
</dbReference>
<comment type="caution">
    <text evidence="7">The sequence shown here is derived from an EMBL/GenBank/DDBJ whole genome shotgun (WGS) entry which is preliminary data.</text>
</comment>
<keyword evidence="8" id="KW-1185">Reference proteome</keyword>
<dbReference type="OrthoDB" id="3209655at2"/>
<protein>
    <submittedName>
        <fullName evidence="7">NlpC/P60 family protein</fullName>
    </submittedName>
</protein>
<feature type="domain" description="NlpC/P60" evidence="6">
    <location>
        <begin position="130"/>
        <end position="268"/>
    </location>
</feature>
<feature type="region of interest" description="Disordered" evidence="5">
    <location>
        <begin position="52"/>
        <end position="74"/>
    </location>
</feature>
<dbReference type="InterPro" id="IPR038765">
    <property type="entry name" value="Papain-like_cys_pep_sf"/>
</dbReference>
<reference evidence="7 8" key="1">
    <citation type="submission" date="2019-05" db="EMBL/GenBank/DDBJ databases">
        <title>Draft genome sequence of Nonomuraea zeae DSM 100528.</title>
        <authorList>
            <person name="Saricaoglu S."/>
            <person name="Isik K."/>
        </authorList>
    </citation>
    <scope>NUCLEOTIDE SEQUENCE [LARGE SCALE GENOMIC DNA]</scope>
    <source>
        <strain evidence="7 8">DSM 100528</strain>
    </source>
</reference>
<accession>A0A5S4GXB3</accession>
<dbReference type="InterPro" id="IPR051794">
    <property type="entry name" value="PG_Endopeptidase_C40"/>
</dbReference>
<evidence type="ECO:0000256" key="1">
    <source>
        <dbReference type="ARBA" id="ARBA00007074"/>
    </source>
</evidence>